<evidence type="ECO:0000313" key="1">
    <source>
        <dbReference type="EMBL" id="MBO2010443.1"/>
    </source>
</evidence>
<protein>
    <submittedName>
        <fullName evidence="1">Uncharacterized protein</fullName>
    </submittedName>
</protein>
<dbReference type="Proteomes" id="UP000664369">
    <property type="component" value="Unassembled WGS sequence"/>
</dbReference>
<sequence>MTTYKPHYACFECRKTFKRRLLKDIKTPDAHPSAAAKCPECGSLMADMGLDFKSPLRDDLKAWQHMRNLYAVGITYHSCGCSGPGYIPADAAALANLFLHRKEEYIRNLRFWLNKADPVNAKDIDRDKARNSNEYGKVYHLQGKKGGVVAQEAVAYWTEQLHAVEHNLGKVLAGI</sequence>
<accession>A0ABS3QHJ0</accession>
<evidence type="ECO:0000313" key="2">
    <source>
        <dbReference type="Proteomes" id="UP000664369"/>
    </source>
</evidence>
<organism evidence="1 2">
    <name type="scientific">Hymenobacter negativus</name>
    <dbReference type="NCBI Taxonomy" id="2795026"/>
    <lineage>
        <taxon>Bacteria</taxon>
        <taxon>Pseudomonadati</taxon>
        <taxon>Bacteroidota</taxon>
        <taxon>Cytophagia</taxon>
        <taxon>Cytophagales</taxon>
        <taxon>Hymenobacteraceae</taxon>
        <taxon>Hymenobacter</taxon>
    </lineage>
</organism>
<reference evidence="1 2" key="1">
    <citation type="submission" date="2021-03" db="EMBL/GenBank/DDBJ databases">
        <authorList>
            <person name="Kim M.K."/>
        </authorList>
    </citation>
    <scope>NUCLEOTIDE SEQUENCE [LARGE SCALE GENOMIC DNA]</scope>
    <source>
        <strain evidence="1 2">BT442</strain>
    </source>
</reference>
<gene>
    <name evidence="1" type="ORF">J4E00_15385</name>
</gene>
<keyword evidence="2" id="KW-1185">Reference proteome</keyword>
<dbReference type="EMBL" id="JAGETZ010000007">
    <property type="protein sequence ID" value="MBO2010443.1"/>
    <property type="molecule type" value="Genomic_DNA"/>
</dbReference>
<comment type="caution">
    <text evidence="1">The sequence shown here is derived from an EMBL/GenBank/DDBJ whole genome shotgun (WGS) entry which is preliminary data.</text>
</comment>
<proteinExistence type="predicted"/>
<name>A0ABS3QHJ0_9BACT</name>